<evidence type="ECO:0000256" key="1">
    <source>
        <dbReference type="ARBA" id="ARBA00007495"/>
    </source>
</evidence>
<dbReference type="InterPro" id="IPR003305">
    <property type="entry name" value="CenC_carb-bd"/>
</dbReference>
<keyword evidence="3" id="KW-0378">Hydrolase</keyword>
<reference evidence="8 9" key="1">
    <citation type="submission" date="2024-02" db="EMBL/GenBank/DDBJ databases">
        <title>Chromosome-scale genome assembly of the rough periwinkle Littorina saxatilis.</title>
        <authorList>
            <person name="De Jode A."/>
            <person name="Faria R."/>
            <person name="Formenti G."/>
            <person name="Sims Y."/>
            <person name="Smith T.P."/>
            <person name="Tracey A."/>
            <person name="Wood J.M.D."/>
            <person name="Zagrodzka Z.B."/>
            <person name="Johannesson K."/>
            <person name="Butlin R.K."/>
            <person name="Leder E.H."/>
        </authorList>
    </citation>
    <scope>NUCLEOTIDE SEQUENCE [LARGE SCALE GENOMIC DNA]</scope>
    <source>
        <strain evidence="8">Snail1</strain>
        <tissue evidence="8">Muscle</tissue>
    </source>
</reference>
<comment type="caution">
    <text evidence="8">The sequence shown here is derived from an EMBL/GenBank/DDBJ whole genome shotgun (WGS) entry which is preliminary data.</text>
</comment>
<dbReference type="InterPro" id="IPR017853">
    <property type="entry name" value="GH"/>
</dbReference>
<evidence type="ECO:0000256" key="6">
    <source>
        <dbReference type="SAM" id="SignalP"/>
    </source>
</evidence>
<dbReference type="PANTHER" id="PTHR31490">
    <property type="entry name" value="GLYCOSYL HYDROLASE"/>
    <property type="match status" value="1"/>
</dbReference>
<dbReference type="GO" id="GO:0000272">
    <property type="term" value="P:polysaccharide catabolic process"/>
    <property type="evidence" value="ECO:0007669"/>
    <property type="project" value="UniProtKB-KW"/>
</dbReference>
<dbReference type="SMART" id="SM00633">
    <property type="entry name" value="Glyco_10"/>
    <property type="match status" value="1"/>
</dbReference>
<dbReference type="InterPro" id="IPR044846">
    <property type="entry name" value="GH10"/>
</dbReference>
<evidence type="ECO:0000256" key="2">
    <source>
        <dbReference type="ARBA" id="ARBA00022737"/>
    </source>
</evidence>
<proteinExistence type="inferred from homology"/>
<dbReference type="Gene3D" id="2.60.120.260">
    <property type="entry name" value="Galactose-binding domain-like"/>
    <property type="match status" value="1"/>
</dbReference>
<evidence type="ECO:0000259" key="7">
    <source>
        <dbReference type="PROSITE" id="PS51760"/>
    </source>
</evidence>
<accession>A0AAN9BKL7</accession>
<dbReference type="Pfam" id="PF00331">
    <property type="entry name" value="Glyco_hydro_10"/>
    <property type="match status" value="1"/>
</dbReference>
<dbReference type="EMBL" id="JBAMIC010000008">
    <property type="protein sequence ID" value="KAK7104980.1"/>
    <property type="molecule type" value="Genomic_DNA"/>
</dbReference>
<keyword evidence="4" id="KW-0119">Carbohydrate metabolism</keyword>
<evidence type="ECO:0000256" key="5">
    <source>
        <dbReference type="ARBA" id="ARBA00023326"/>
    </source>
</evidence>
<dbReference type="PROSITE" id="PS51760">
    <property type="entry name" value="GH10_2"/>
    <property type="match status" value="1"/>
</dbReference>
<feature type="signal peptide" evidence="6">
    <location>
        <begin position="1"/>
        <end position="17"/>
    </location>
</feature>
<name>A0AAN9BKL7_9CAEN</name>
<dbReference type="SUPFAM" id="SSF51445">
    <property type="entry name" value="(Trans)glycosidases"/>
    <property type="match status" value="1"/>
</dbReference>
<gene>
    <name evidence="8" type="ORF">V1264_019612</name>
</gene>
<dbReference type="PRINTS" id="PR00134">
    <property type="entry name" value="GLHYDRLASE10"/>
</dbReference>
<keyword evidence="2" id="KW-0677">Repeat</keyword>
<dbReference type="SUPFAM" id="SSF49785">
    <property type="entry name" value="Galactose-binding domain-like"/>
    <property type="match status" value="1"/>
</dbReference>
<dbReference type="Pfam" id="PF02018">
    <property type="entry name" value="CBM_4_9"/>
    <property type="match status" value="1"/>
</dbReference>
<comment type="similarity">
    <text evidence="1">Belongs to the glycosyl hydrolase 10 (cellulase F) family.</text>
</comment>
<dbReference type="GO" id="GO:0031176">
    <property type="term" value="F:endo-1,4-beta-xylanase activity"/>
    <property type="evidence" value="ECO:0007669"/>
    <property type="project" value="UniProtKB-ARBA"/>
</dbReference>
<keyword evidence="6" id="KW-0732">Signal</keyword>
<dbReference type="AlphaFoldDB" id="A0AAN9BKL7"/>
<keyword evidence="9" id="KW-1185">Reference proteome</keyword>
<evidence type="ECO:0000313" key="9">
    <source>
        <dbReference type="Proteomes" id="UP001374579"/>
    </source>
</evidence>
<evidence type="ECO:0000313" key="8">
    <source>
        <dbReference type="EMBL" id="KAK7104980.1"/>
    </source>
</evidence>
<protein>
    <recommendedName>
        <fullName evidence="7">GH10 domain-containing protein</fullName>
    </recommendedName>
</protein>
<feature type="chain" id="PRO_5042888614" description="GH10 domain-containing protein" evidence="6">
    <location>
        <begin position="18"/>
        <end position="567"/>
    </location>
</feature>
<keyword evidence="5" id="KW-0624">Polysaccharide degradation</keyword>
<dbReference type="InterPro" id="IPR008979">
    <property type="entry name" value="Galactose-bd-like_sf"/>
</dbReference>
<organism evidence="8 9">
    <name type="scientific">Littorina saxatilis</name>
    <dbReference type="NCBI Taxonomy" id="31220"/>
    <lineage>
        <taxon>Eukaryota</taxon>
        <taxon>Metazoa</taxon>
        <taxon>Spiralia</taxon>
        <taxon>Lophotrochozoa</taxon>
        <taxon>Mollusca</taxon>
        <taxon>Gastropoda</taxon>
        <taxon>Caenogastropoda</taxon>
        <taxon>Littorinimorpha</taxon>
        <taxon>Littorinoidea</taxon>
        <taxon>Littorinidae</taxon>
        <taxon>Littorina</taxon>
    </lineage>
</organism>
<dbReference type="InterPro" id="IPR001000">
    <property type="entry name" value="GH10_dom"/>
</dbReference>
<feature type="domain" description="GH10" evidence="7">
    <location>
        <begin position="201"/>
        <end position="505"/>
    </location>
</feature>
<evidence type="ECO:0000256" key="3">
    <source>
        <dbReference type="ARBA" id="ARBA00022801"/>
    </source>
</evidence>
<sequence length="567" mass="64882">MLGWLLVFVCVFSWSKGKELITNGGFESWMSQWDCWEMHCDPTNEGHSGQHSVKATGRHHPWESPSQYVAVQPGRRYDVSAYFKLLSDAGKSHTVQFQIQLYYPDGKTGDITAAQMTDVTVSAGWIHVHGSFSRPSDVALTKARVYFQIVDPSVTYLMDDVSINDVGDADAYMRNTSDQEIRRLRTSPIHVRVSTPGHISKSDVVILVTQKKKSFPFGTSVRSPVYTKGRVNKYRDFIHNNFNWAVPEWYLKWRMMEPTRGQIDFQPALDLINGLRAHGLKVRGHNLVWSKAEFIPGWVKQLSGQELRQVVLQHIQDTMNATRGLLEHWDVNNENLPDHGKWYQDRLHDPDYNLELFRIAHRADPSVKLFLNDYSVVNADESTDEYLRQAQRFKAANVGLYGMGVQCHFGDERMPDPHAIKRRLDTLAKAGLPIWATELDVGAADENRRADYYEHALRAVYAHPAVEGILMWGFWDQQHWRGEKGALVRGDDLQLTAAGRRVLDLYNNQWMTDESHVLSQSGDNFTVQGFHGEYEVRVLYQGKELSNLKKTFTLGKGDYTVSINVHT</sequence>
<dbReference type="PANTHER" id="PTHR31490:SF1">
    <property type="entry name" value="ENDO-1,4-BETA-XYLANASE 1"/>
    <property type="match status" value="1"/>
</dbReference>
<evidence type="ECO:0000256" key="4">
    <source>
        <dbReference type="ARBA" id="ARBA00023277"/>
    </source>
</evidence>
<dbReference type="Gene3D" id="3.20.20.80">
    <property type="entry name" value="Glycosidases"/>
    <property type="match status" value="1"/>
</dbReference>
<dbReference type="Proteomes" id="UP001374579">
    <property type="component" value="Unassembled WGS sequence"/>
</dbReference>